<dbReference type="AlphaFoldDB" id="A0A067N847"/>
<evidence type="ECO:0000313" key="2">
    <source>
        <dbReference type="EMBL" id="KDQ24019.1"/>
    </source>
</evidence>
<organism evidence="2 3">
    <name type="scientific">Pleurotus ostreatus (strain PC15)</name>
    <name type="common">Oyster mushroom</name>
    <dbReference type="NCBI Taxonomy" id="1137138"/>
    <lineage>
        <taxon>Eukaryota</taxon>
        <taxon>Fungi</taxon>
        <taxon>Dikarya</taxon>
        <taxon>Basidiomycota</taxon>
        <taxon>Agaricomycotina</taxon>
        <taxon>Agaricomycetes</taxon>
        <taxon>Agaricomycetidae</taxon>
        <taxon>Agaricales</taxon>
        <taxon>Pleurotineae</taxon>
        <taxon>Pleurotaceae</taxon>
        <taxon>Pleurotus</taxon>
    </lineage>
</organism>
<feature type="region of interest" description="Disordered" evidence="1">
    <location>
        <begin position="201"/>
        <end position="241"/>
    </location>
</feature>
<feature type="compositionally biased region" description="Basic residues" evidence="1">
    <location>
        <begin position="273"/>
        <end position="288"/>
    </location>
</feature>
<evidence type="ECO:0000256" key="1">
    <source>
        <dbReference type="SAM" id="MobiDB-lite"/>
    </source>
</evidence>
<dbReference type="Proteomes" id="UP000027073">
    <property type="component" value="Unassembled WGS sequence"/>
</dbReference>
<feature type="compositionally biased region" description="Basic and acidic residues" evidence="1">
    <location>
        <begin position="289"/>
        <end position="298"/>
    </location>
</feature>
<accession>A0A067N847</accession>
<evidence type="ECO:0000313" key="3">
    <source>
        <dbReference type="Proteomes" id="UP000027073"/>
    </source>
</evidence>
<protein>
    <submittedName>
        <fullName evidence="2">Uncharacterized protein</fullName>
    </submittedName>
</protein>
<proteinExistence type="predicted"/>
<dbReference type="OrthoDB" id="10677747at2759"/>
<dbReference type="VEuPathDB" id="FungiDB:PLEOSDRAFT_170839"/>
<feature type="compositionally biased region" description="Basic and acidic residues" evidence="1">
    <location>
        <begin position="451"/>
        <end position="473"/>
    </location>
</feature>
<name>A0A067N847_PLEO1</name>
<dbReference type="EMBL" id="KL198012">
    <property type="protein sequence ID" value="KDQ24019.1"/>
    <property type="molecule type" value="Genomic_DNA"/>
</dbReference>
<feature type="compositionally biased region" description="Polar residues" evidence="1">
    <location>
        <begin position="232"/>
        <end position="241"/>
    </location>
</feature>
<reference evidence="3" key="1">
    <citation type="journal article" date="2014" name="Proc. Natl. Acad. Sci. U.S.A.">
        <title>Extensive sampling of basidiomycete genomes demonstrates inadequacy of the white-rot/brown-rot paradigm for wood decay fungi.</title>
        <authorList>
            <person name="Riley R."/>
            <person name="Salamov A.A."/>
            <person name="Brown D.W."/>
            <person name="Nagy L.G."/>
            <person name="Floudas D."/>
            <person name="Held B.W."/>
            <person name="Levasseur A."/>
            <person name="Lombard V."/>
            <person name="Morin E."/>
            <person name="Otillar R."/>
            <person name="Lindquist E.A."/>
            <person name="Sun H."/>
            <person name="LaButti K.M."/>
            <person name="Schmutz J."/>
            <person name="Jabbour D."/>
            <person name="Luo H."/>
            <person name="Baker S.E."/>
            <person name="Pisabarro A.G."/>
            <person name="Walton J.D."/>
            <person name="Blanchette R.A."/>
            <person name="Henrissat B."/>
            <person name="Martin F."/>
            <person name="Cullen D."/>
            <person name="Hibbett D.S."/>
            <person name="Grigoriev I.V."/>
        </authorList>
    </citation>
    <scope>NUCLEOTIDE SEQUENCE [LARGE SCALE GENOMIC DNA]</scope>
    <source>
        <strain evidence="3">PC15</strain>
    </source>
</reference>
<dbReference type="HOGENOM" id="CLU_440122_0_0_1"/>
<feature type="compositionally biased region" description="Pro residues" evidence="1">
    <location>
        <begin position="330"/>
        <end position="347"/>
    </location>
</feature>
<feature type="compositionally biased region" description="Basic and acidic residues" evidence="1">
    <location>
        <begin position="509"/>
        <end position="523"/>
    </location>
</feature>
<feature type="compositionally biased region" description="Basic and acidic residues" evidence="1">
    <location>
        <begin position="257"/>
        <end position="267"/>
    </location>
</feature>
<dbReference type="InParanoid" id="A0A067N847"/>
<gene>
    <name evidence="2" type="ORF">PLEOSDRAFT_170839</name>
</gene>
<feature type="region of interest" description="Disordered" evidence="1">
    <location>
        <begin position="254"/>
        <end position="621"/>
    </location>
</feature>
<feature type="compositionally biased region" description="Pro residues" evidence="1">
    <location>
        <begin position="378"/>
        <end position="398"/>
    </location>
</feature>
<feature type="compositionally biased region" description="Basic residues" evidence="1">
    <location>
        <begin position="436"/>
        <end position="448"/>
    </location>
</feature>
<sequence length="621" mass="69715">MLVKNLLHRCSTLFDIDTAVQCLKARQGICAAQRGGRSVPHGLERDRTRMKLASRISHLASRISHPSIVAATKSVLVHVDPICRKRSIMICAMHIKHRGARFESMQMRDARSVECDFWLIAADTRHIWPKYLIHGNVVAKGERRKGEDALTTIWWSWLWSKTPSSKFQVRSIYLSSNDSEFNLVEANPVHVAHTALSWAGMGGAARRSPSPVQVAQGQRERHRTTPEKLGQAYTSANGVSNSNTIEDDVIVISSSEGENHDGKDRPFYYKPPNSHRKKPKPKSTSKSRRNQDRDRRDTIMLVDTATEATPPKKGKVIFIDPDIIELSDTPAPPPPAPCSRPSRPLPRPLHLARRSPSLPPYESDASPPPRTPRTPRTPHAPPPSRTPLFLPTPTPRSPPRVQLVRSAPQPFRARKSAYPPTYTPTPACHGASRANARFKHGQAARHAGRGQNEREERRRREEKEKKEKKEKKLGSPNSQNRDRDRDAEANDVIELSDTPDAGVDDFDPDPDHTYDRDSDRDFAAFEDIVCVPRKRKRRASHQQSPSPPMFPLAATPSSVQARKTVPMKVSRAFTREQHAPNSNSGSWAPSARKSASAAGKTLERKRRFHPVGTTRERNEGW</sequence>